<gene>
    <name evidence="1" type="ORF">OR37_02539</name>
</gene>
<accession>R0CYR9</accession>
<dbReference type="Proteomes" id="UP000013063">
    <property type="component" value="Unassembled WGS sequence"/>
</dbReference>
<protein>
    <submittedName>
        <fullName evidence="1">Putative small protein</fullName>
    </submittedName>
</protein>
<dbReference type="OrthoDB" id="9803810at2"/>
<dbReference type="RefSeq" id="WP_004620319.1">
    <property type="nucleotide sequence ID" value="NZ_APMP01000015.1"/>
</dbReference>
<evidence type="ECO:0000313" key="1">
    <source>
        <dbReference type="EMBL" id="ENZ81601.1"/>
    </source>
</evidence>
<name>R0CYR9_CAUVI</name>
<dbReference type="PATRIC" id="fig|1292034.3.peg.2523"/>
<dbReference type="STRING" id="1292034.OR37_02539"/>
<proteinExistence type="predicted"/>
<comment type="caution">
    <text evidence="1">The sequence shown here is derived from an EMBL/GenBank/DDBJ whole genome shotgun (WGS) entry which is preliminary data.</text>
</comment>
<dbReference type="eggNOG" id="COG5639">
    <property type="taxonomic scope" value="Bacteria"/>
</dbReference>
<keyword evidence="2" id="KW-1185">Reference proteome</keyword>
<dbReference type="Pfam" id="PF10038">
    <property type="entry name" value="DUF2274"/>
    <property type="match status" value="1"/>
</dbReference>
<sequence>MNKLKLRPLEDETPVKMTVDVPAATHRNLVAYAQAHATQTGGKAAEPVRLIVPMLDQFMATDRAFVRGRRGRAE</sequence>
<dbReference type="AlphaFoldDB" id="R0CYR9"/>
<dbReference type="InterPro" id="IPR018733">
    <property type="entry name" value="DUF2274"/>
</dbReference>
<dbReference type="EMBL" id="APMP01000015">
    <property type="protein sequence ID" value="ENZ81601.1"/>
    <property type="molecule type" value="Genomic_DNA"/>
</dbReference>
<evidence type="ECO:0000313" key="2">
    <source>
        <dbReference type="Proteomes" id="UP000013063"/>
    </source>
</evidence>
<reference evidence="1 2" key="1">
    <citation type="journal article" date="2013" name="Genome Announc.">
        <title>Draft Genome Sequence for Caulobacter sp. Strain OR37, a Bacterium Tolerant to Heavy Metals.</title>
        <authorList>
            <person name="Utturkar S.M."/>
            <person name="Bollmann A."/>
            <person name="Brzoska R.M."/>
            <person name="Klingeman D.M."/>
            <person name="Epstein S.E."/>
            <person name="Palumbo A.V."/>
            <person name="Brown S.D."/>
        </authorList>
    </citation>
    <scope>NUCLEOTIDE SEQUENCE [LARGE SCALE GENOMIC DNA]</scope>
    <source>
        <strain evidence="1 2">OR37</strain>
    </source>
</reference>
<organism evidence="1 2">
    <name type="scientific">Caulobacter vibrioides OR37</name>
    <dbReference type="NCBI Taxonomy" id="1292034"/>
    <lineage>
        <taxon>Bacteria</taxon>
        <taxon>Pseudomonadati</taxon>
        <taxon>Pseudomonadota</taxon>
        <taxon>Alphaproteobacteria</taxon>
        <taxon>Caulobacterales</taxon>
        <taxon>Caulobacteraceae</taxon>
        <taxon>Caulobacter</taxon>
    </lineage>
</organism>